<evidence type="ECO:0000256" key="1">
    <source>
        <dbReference type="SAM" id="Phobius"/>
    </source>
</evidence>
<dbReference type="EMBL" id="BMER01000002">
    <property type="protein sequence ID" value="GGG92165.1"/>
    <property type="molecule type" value="Genomic_DNA"/>
</dbReference>
<dbReference type="InterPro" id="IPR050727">
    <property type="entry name" value="GH43_arabinanases"/>
</dbReference>
<dbReference type="PANTHER" id="PTHR43301">
    <property type="entry name" value="ARABINAN ENDO-1,5-ALPHA-L-ARABINOSIDASE"/>
    <property type="match status" value="1"/>
</dbReference>
<evidence type="ECO:0008006" key="4">
    <source>
        <dbReference type="Google" id="ProtNLM"/>
    </source>
</evidence>
<reference evidence="2" key="2">
    <citation type="submission" date="2020-09" db="EMBL/GenBank/DDBJ databases">
        <authorList>
            <person name="Sun Q."/>
            <person name="Zhou Y."/>
        </authorList>
    </citation>
    <scope>NUCLEOTIDE SEQUENCE</scope>
    <source>
        <strain evidence="2">CGMCC 1.12195</strain>
    </source>
</reference>
<gene>
    <name evidence="2" type="ORF">GCM10007415_28640</name>
</gene>
<keyword evidence="1" id="KW-1133">Transmembrane helix</keyword>
<name>A0A917HWH5_9SPHI</name>
<accession>A0A917HWH5</accession>
<keyword evidence="1" id="KW-0812">Transmembrane</keyword>
<dbReference type="Proteomes" id="UP000660862">
    <property type="component" value="Unassembled WGS sequence"/>
</dbReference>
<organism evidence="2 3">
    <name type="scientific">Parapedobacter pyrenivorans</name>
    <dbReference type="NCBI Taxonomy" id="1305674"/>
    <lineage>
        <taxon>Bacteria</taxon>
        <taxon>Pseudomonadati</taxon>
        <taxon>Bacteroidota</taxon>
        <taxon>Sphingobacteriia</taxon>
        <taxon>Sphingobacteriales</taxon>
        <taxon>Sphingobacteriaceae</taxon>
        <taxon>Parapedobacter</taxon>
    </lineage>
</organism>
<dbReference type="InterPro" id="IPR023296">
    <property type="entry name" value="Glyco_hydro_beta-prop_sf"/>
</dbReference>
<keyword evidence="1" id="KW-0472">Membrane</keyword>
<keyword evidence="3" id="KW-1185">Reference proteome</keyword>
<dbReference type="PROSITE" id="PS51257">
    <property type="entry name" value="PROKAR_LIPOPROTEIN"/>
    <property type="match status" value="1"/>
</dbReference>
<reference evidence="2" key="1">
    <citation type="journal article" date="2014" name="Int. J. Syst. Evol. Microbiol.">
        <title>Complete genome sequence of Corynebacterium casei LMG S-19264T (=DSM 44701T), isolated from a smear-ripened cheese.</title>
        <authorList>
            <consortium name="US DOE Joint Genome Institute (JGI-PGF)"/>
            <person name="Walter F."/>
            <person name="Albersmeier A."/>
            <person name="Kalinowski J."/>
            <person name="Ruckert C."/>
        </authorList>
    </citation>
    <scope>NUCLEOTIDE SEQUENCE</scope>
    <source>
        <strain evidence="2">CGMCC 1.12195</strain>
    </source>
</reference>
<dbReference type="AlphaFoldDB" id="A0A917HWH5"/>
<comment type="caution">
    <text evidence="2">The sequence shown here is derived from an EMBL/GenBank/DDBJ whole genome shotgun (WGS) entry which is preliminary data.</text>
</comment>
<protein>
    <recommendedName>
        <fullName evidence="4">Glycosyl hydrolases family 43</fullName>
    </recommendedName>
</protein>
<evidence type="ECO:0000313" key="3">
    <source>
        <dbReference type="Proteomes" id="UP000660862"/>
    </source>
</evidence>
<dbReference type="SUPFAM" id="SSF75005">
    <property type="entry name" value="Arabinanase/levansucrase/invertase"/>
    <property type="match status" value="1"/>
</dbReference>
<sequence length="343" mass="39458">MKPMRKKNRIYLSALTYTTEIRIVMCLLAVMFGSCENRDKDFRYKAVIDSKWQDITSMPDLGAYNKDRQEPVDFGVWKAKDGTWQLWSCIRNTKIGGNTRLFYRWEGKSLTDTAWQPKGIAMVADTTLGETEGGLQAPYVFEEEGIYYMFYGDWNRICLATSEDGKEFIRVLNESGTPALFSGPLYNTRDAMVLKISDTYYCYYSAHNEHDDKTFGPQGAIYCRTSKDMKEWSDAVVVSRGGTPLEQTNWYAGDIECPFVVKINDSYVLFRNQLYGRYSLNTQYSSPDPLDFGDDDDRYLVGQLHVAAPEIIKEGDQYYIVSLKRGLDGMRIAKLRFDEVETE</sequence>
<feature type="transmembrane region" description="Helical" evidence="1">
    <location>
        <begin position="12"/>
        <end position="33"/>
    </location>
</feature>
<evidence type="ECO:0000313" key="2">
    <source>
        <dbReference type="EMBL" id="GGG92165.1"/>
    </source>
</evidence>
<dbReference type="PANTHER" id="PTHR43301:SF3">
    <property type="entry name" value="ARABINAN ENDO-1,5-ALPHA-L-ARABINOSIDASE A-RELATED"/>
    <property type="match status" value="1"/>
</dbReference>
<dbReference type="Gene3D" id="2.115.10.20">
    <property type="entry name" value="Glycosyl hydrolase domain, family 43"/>
    <property type="match status" value="2"/>
</dbReference>
<proteinExistence type="predicted"/>